<dbReference type="EMBL" id="QXJC01000006">
    <property type="protein sequence ID" value="RID97523.1"/>
    <property type="molecule type" value="Genomic_DNA"/>
</dbReference>
<dbReference type="PANTHER" id="PTHR42756">
    <property type="entry name" value="TRANSCRIPTIONAL REGULATOR, MARR"/>
    <property type="match status" value="1"/>
</dbReference>
<evidence type="ECO:0000313" key="5">
    <source>
        <dbReference type="EMBL" id="RID97523.1"/>
    </source>
</evidence>
<dbReference type="Pfam" id="PF01047">
    <property type="entry name" value="MarR"/>
    <property type="match status" value="1"/>
</dbReference>
<reference evidence="5 6" key="1">
    <citation type="submission" date="2018-09" db="EMBL/GenBank/DDBJ databases">
        <title>Draft genome of Simplicispira sp. NY-02.</title>
        <authorList>
            <person name="Im W.T."/>
        </authorList>
    </citation>
    <scope>NUCLEOTIDE SEQUENCE [LARGE SCALE GENOMIC DNA]</scope>
    <source>
        <strain evidence="5 6">NY-02</strain>
    </source>
</reference>
<evidence type="ECO:0000313" key="6">
    <source>
        <dbReference type="Proteomes" id="UP000266302"/>
    </source>
</evidence>
<dbReference type="InterPro" id="IPR000835">
    <property type="entry name" value="HTH_MarR-typ"/>
</dbReference>
<dbReference type="GO" id="GO:0003700">
    <property type="term" value="F:DNA-binding transcription factor activity"/>
    <property type="evidence" value="ECO:0007669"/>
    <property type="project" value="InterPro"/>
</dbReference>
<keyword evidence="3" id="KW-0804">Transcription</keyword>
<keyword evidence="6" id="KW-1185">Reference proteome</keyword>
<dbReference type="GO" id="GO:0003677">
    <property type="term" value="F:DNA binding"/>
    <property type="evidence" value="ECO:0007669"/>
    <property type="project" value="UniProtKB-KW"/>
</dbReference>
<dbReference type="PRINTS" id="PR00598">
    <property type="entry name" value="HTHMARR"/>
</dbReference>
<dbReference type="PROSITE" id="PS50995">
    <property type="entry name" value="HTH_MARR_2"/>
    <property type="match status" value="1"/>
</dbReference>
<accession>A0A398CF80</accession>
<keyword evidence="1" id="KW-0805">Transcription regulation</keyword>
<dbReference type="SUPFAM" id="SSF46785">
    <property type="entry name" value="Winged helix' DNA-binding domain"/>
    <property type="match status" value="1"/>
</dbReference>
<evidence type="ECO:0000256" key="3">
    <source>
        <dbReference type="ARBA" id="ARBA00023163"/>
    </source>
</evidence>
<evidence type="ECO:0000256" key="1">
    <source>
        <dbReference type="ARBA" id="ARBA00023015"/>
    </source>
</evidence>
<sequence length="171" mass="18897">MFELRDLPNYETLAEFAQRYGNQDIDGLQTWLILASATSEMLSAFERNLARDGLSQTQFFVLLLLKRNPGGLSVGTLADGVAVTSQTMTRVLDRMEAAGMCTKLANPGDRRAWIIQLASVGEELLSTALPSHYEWVTRLMSRFDAKERESLQKLMMKLNGPSALSPEPGAG</sequence>
<comment type="caution">
    <text evidence="5">The sequence shown here is derived from an EMBL/GenBank/DDBJ whole genome shotgun (WGS) entry which is preliminary data.</text>
</comment>
<evidence type="ECO:0000256" key="2">
    <source>
        <dbReference type="ARBA" id="ARBA00023125"/>
    </source>
</evidence>
<gene>
    <name evidence="5" type="ORF">D3F03_13365</name>
</gene>
<name>A0A398CF80_9BURK</name>
<dbReference type="InterPro" id="IPR036390">
    <property type="entry name" value="WH_DNA-bd_sf"/>
</dbReference>
<protein>
    <submittedName>
        <fullName evidence="5">MarR family transcriptional regulator</fullName>
    </submittedName>
</protein>
<evidence type="ECO:0000259" key="4">
    <source>
        <dbReference type="PROSITE" id="PS50995"/>
    </source>
</evidence>
<keyword evidence="2" id="KW-0238">DNA-binding</keyword>
<dbReference type="Proteomes" id="UP000266302">
    <property type="component" value="Unassembled WGS sequence"/>
</dbReference>
<feature type="domain" description="HTH marR-type" evidence="4">
    <location>
        <begin position="25"/>
        <end position="160"/>
    </location>
</feature>
<dbReference type="PANTHER" id="PTHR42756:SF1">
    <property type="entry name" value="TRANSCRIPTIONAL REPRESSOR OF EMRAB OPERON"/>
    <property type="match status" value="1"/>
</dbReference>
<dbReference type="RefSeq" id="WP_119109936.1">
    <property type="nucleotide sequence ID" value="NZ_QXJC01000006.1"/>
</dbReference>
<proteinExistence type="predicted"/>
<dbReference type="OrthoDB" id="9787636at2"/>
<dbReference type="InterPro" id="IPR036388">
    <property type="entry name" value="WH-like_DNA-bd_sf"/>
</dbReference>
<dbReference type="AlphaFoldDB" id="A0A398CF80"/>
<dbReference type="SMART" id="SM00347">
    <property type="entry name" value="HTH_MARR"/>
    <property type="match status" value="1"/>
</dbReference>
<dbReference type="Gene3D" id="1.10.10.10">
    <property type="entry name" value="Winged helix-like DNA-binding domain superfamily/Winged helix DNA-binding domain"/>
    <property type="match status" value="1"/>
</dbReference>
<organism evidence="5 6">
    <name type="scientific">Simplicispira hankyongi</name>
    <dbReference type="NCBI Taxonomy" id="2315688"/>
    <lineage>
        <taxon>Bacteria</taxon>
        <taxon>Pseudomonadati</taxon>
        <taxon>Pseudomonadota</taxon>
        <taxon>Betaproteobacteria</taxon>
        <taxon>Burkholderiales</taxon>
        <taxon>Comamonadaceae</taxon>
        <taxon>Simplicispira</taxon>
    </lineage>
</organism>